<evidence type="ECO:0000313" key="2">
    <source>
        <dbReference type="Proteomes" id="UP000092627"/>
    </source>
</evidence>
<keyword evidence="2" id="KW-1185">Reference proteome</keyword>
<dbReference type="STRING" id="295068.MAQ5080_00888"/>
<dbReference type="EMBL" id="FLOC01000003">
    <property type="protein sequence ID" value="SBS27676.1"/>
    <property type="molecule type" value="Genomic_DNA"/>
</dbReference>
<accession>A0A1A8T6A7</accession>
<proteinExistence type="predicted"/>
<sequence length="57" mass="6678">MFASIISIFVPKIRFILVFKKSKQNQECPQKCMLLFGLSVTWRKRGTRLMGRACWLA</sequence>
<dbReference type="AlphaFoldDB" id="A0A1A8T6A7"/>
<evidence type="ECO:0000313" key="1">
    <source>
        <dbReference type="EMBL" id="SBS27676.1"/>
    </source>
</evidence>
<organism evidence="1 2">
    <name type="scientific">Marinomonas aquimarina</name>
    <dbReference type="NCBI Taxonomy" id="295068"/>
    <lineage>
        <taxon>Bacteria</taxon>
        <taxon>Pseudomonadati</taxon>
        <taxon>Pseudomonadota</taxon>
        <taxon>Gammaproteobacteria</taxon>
        <taxon>Oceanospirillales</taxon>
        <taxon>Oceanospirillaceae</taxon>
        <taxon>Marinomonas</taxon>
    </lineage>
</organism>
<protein>
    <submittedName>
        <fullName evidence="1">Uncharacterized protein</fullName>
    </submittedName>
</protein>
<reference evidence="1 2" key="1">
    <citation type="submission" date="2016-06" db="EMBL/GenBank/DDBJ databases">
        <authorList>
            <person name="Kjaerup R.B."/>
            <person name="Dalgaard T.S."/>
            <person name="Juul-Madsen H.R."/>
        </authorList>
    </citation>
    <scope>NUCLEOTIDE SEQUENCE [LARGE SCALE GENOMIC DNA]</scope>
    <source>
        <strain evidence="1 2">CECT 5080</strain>
    </source>
</reference>
<gene>
    <name evidence="1" type="ORF">MAQ5080_00888</name>
</gene>
<name>A0A1A8T6A7_9GAMM</name>
<dbReference type="Proteomes" id="UP000092627">
    <property type="component" value="Unassembled WGS sequence"/>
</dbReference>